<dbReference type="InterPro" id="IPR000727">
    <property type="entry name" value="T_SNARE_dom"/>
</dbReference>
<comment type="subcellular location">
    <subcellularLocation>
        <location evidence="1">Membrane</location>
        <topology evidence="1">Single-pass type IV membrane protein</topology>
    </subcellularLocation>
</comment>
<dbReference type="AlphaFoldDB" id="A0AAD7U4J5"/>
<feature type="domain" description="PH" evidence="9">
    <location>
        <begin position="75"/>
        <end position="188"/>
    </location>
</feature>
<dbReference type="CDD" id="cd00821">
    <property type="entry name" value="PH"/>
    <property type="match status" value="1"/>
</dbReference>
<dbReference type="Pfam" id="PF00804">
    <property type="entry name" value="Syntaxin"/>
    <property type="match status" value="1"/>
</dbReference>
<protein>
    <recommendedName>
        <fullName evidence="13">t-SNARE coiled-coil homology domain-containing protein</fullName>
    </recommendedName>
</protein>
<dbReference type="GO" id="GO:0048278">
    <property type="term" value="P:vesicle docking"/>
    <property type="evidence" value="ECO:0007669"/>
    <property type="project" value="TreeGrafter"/>
</dbReference>
<dbReference type="InterPro" id="IPR010989">
    <property type="entry name" value="SNARE"/>
</dbReference>
<gene>
    <name evidence="11" type="ORF">CTAYLR_005520</name>
</gene>
<name>A0AAD7U4J5_9STRA</name>
<dbReference type="PROSITE" id="PS50003">
    <property type="entry name" value="PH_DOMAIN"/>
    <property type="match status" value="1"/>
</dbReference>
<dbReference type="SUPFAM" id="SSF50729">
    <property type="entry name" value="PH domain-like"/>
    <property type="match status" value="1"/>
</dbReference>
<keyword evidence="3 8" id="KW-0812">Transmembrane</keyword>
<reference evidence="11" key="1">
    <citation type="submission" date="2023-01" db="EMBL/GenBank/DDBJ databases">
        <title>Metagenome sequencing of chrysophaentin producing Chrysophaeum taylorii.</title>
        <authorList>
            <person name="Davison J."/>
            <person name="Bewley C."/>
        </authorList>
    </citation>
    <scope>NUCLEOTIDE SEQUENCE</scope>
    <source>
        <strain evidence="11">NIES-1699</strain>
    </source>
</reference>
<dbReference type="Pfam" id="PF05739">
    <property type="entry name" value="SNARE"/>
    <property type="match status" value="1"/>
</dbReference>
<evidence type="ECO:0000313" key="11">
    <source>
        <dbReference type="EMBL" id="KAJ8598217.1"/>
    </source>
</evidence>
<evidence type="ECO:0000256" key="3">
    <source>
        <dbReference type="ARBA" id="ARBA00022692"/>
    </source>
</evidence>
<dbReference type="GO" id="GO:0006886">
    <property type="term" value="P:intracellular protein transport"/>
    <property type="evidence" value="ECO:0007669"/>
    <property type="project" value="InterPro"/>
</dbReference>
<evidence type="ECO:0000256" key="2">
    <source>
        <dbReference type="ARBA" id="ARBA00009063"/>
    </source>
</evidence>
<dbReference type="GO" id="GO:0006906">
    <property type="term" value="P:vesicle fusion"/>
    <property type="evidence" value="ECO:0007669"/>
    <property type="project" value="TreeGrafter"/>
</dbReference>
<dbReference type="InterPro" id="IPR006011">
    <property type="entry name" value="Syntaxin_N"/>
</dbReference>
<keyword evidence="5 8" id="KW-0472">Membrane</keyword>
<evidence type="ECO:0000256" key="1">
    <source>
        <dbReference type="ARBA" id="ARBA00004211"/>
    </source>
</evidence>
<feature type="transmembrane region" description="Helical" evidence="8">
    <location>
        <begin position="866"/>
        <end position="886"/>
    </location>
</feature>
<sequence>MIEDEYEEAVPSPQFERGQAEGLSSWPGGDVVVCELGMDVAWGDFLQRLGAALETPVTAKTEEEAEVVRRVERRDFERVGVVWKRREGAASLALHARDLWTRRVLGVLDGSLRYYATESDEWDAPRGAMSLGEGFVARYGDSAAVQETLSSPTAWVMEVTRRESSWLVCFESGGDMDEWMRAIARAQRKPEPRRFHYALRSAVAVPSFRRRVVACRRIVASEDVEAAISDVARRLDESADVAMADVLAARDRGEPYALLSLDPHVLADTRRWLWAAARRELVAFSTEAMESVGREAERLGRLASLVRPAYASARLVLPDASLDLAPLEAARAAACDDDDDEELPEAASAVAENEVADIVDRAFAGPGDVAAACRFVRRTLAARAATLAATAIRTAAVEPWRDARRKRVAEAANACGRRATAAKIGLVAAATEAVRAGAWIGPDGPSANLWQRFEAAATQKQCALASFAVTVNNAAATLWVCALALYVAPSKTLAGRLFSKALGAVSGGTGTLPPTGLVVPTRVLSQTLRVPSPVPLKNNALELVYRPNSRLVLTLNAPGASISTLIDLIDACRRLSEDDDDAKRDRLAEFKARAPPPPSSEPPRGDVELGSVDVERTGLRASQKQDFMGSFFGDVDEVKRGIEVVDAAAKRIRGITEERLLAVSPAAEEALTRELTPLVDRANQRMKATKENLEKMAAETDRNRSKMKGSEVRIRDNLVTTLHRKFGDVCKEYQRQQQNYKTEIQKTVKRRLEIVKPDISNEEIDAVLRTGATQGVYRSAILKGAADPIKAAYADVADKYQDVLRLEQSVAELHQMFLDFALLTEQQGELLDQIEYQVKSANEYIEDGNKDIEVAIVYQKEIRKKWCCIIAILLVIIGVVVLYVYLSSSNS</sequence>
<evidence type="ECO:0000256" key="4">
    <source>
        <dbReference type="ARBA" id="ARBA00022989"/>
    </source>
</evidence>
<feature type="region of interest" description="Disordered" evidence="7">
    <location>
        <begin position="589"/>
        <end position="609"/>
    </location>
</feature>
<keyword evidence="4 8" id="KW-1133">Transmembrane helix</keyword>
<dbReference type="Gene3D" id="1.20.58.70">
    <property type="match status" value="1"/>
</dbReference>
<dbReference type="SUPFAM" id="SSF47661">
    <property type="entry name" value="t-snare proteins"/>
    <property type="match status" value="1"/>
</dbReference>
<evidence type="ECO:0000256" key="7">
    <source>
        <dbReference type="SAM" id="MobiDB-lite"/>
    </source>
</evidence>
<dbReference type="InterPro" id="IPR045242">
    <property type="entry name" value="Syntaxin"/>
</dbReference>
<dbReference type="PANTHER" id="PTHR19957:SF307">
    <property type="entry name" value="PROTEIN SSO1-RELATED"/>
    <property type="match status" value="1"/>
</dbReference>
<dbReference type="Proteomes" id="UP001230188">
    <property type="component" value="Unassembled WGS sequence"/>
</dbReference>
<evidence type="ECO:0000259" key="10">
    <source>
        <dbReference type="PROSITE" id="PS50192"/>
    </source>
</evidence>
<evidence type="ECO:0000256" key="6">
    <source>
        <dbReference type="RuleBase" id="RU003858"/>
    </source>
</evidence>
<proteinExistence type="inferred from homology"/>
<dbReference type="InterPro" id="IPR011993">
    <property type="entry name" value="PH-like_dom_sf"/>
</dbReference>
<feature type="region of interest" description="Disordered" evidence="7">
    <location>
        <begin position="1"/>
        <end position="24"/>
    </location>
</feature>
<dbReference type="GO" id="GO:0000149">
    <property type="term" value="F:SNARE binding"/>
    <property type="evidence" value="ECO:0007669"/>
    <property type="project" value="TreeGrafter"/>
</dbReference>
<dbReference type="Gene3D" id="1.20.5.110">
    <property type="match status" value="1"/>
</dbReference>
<evidence type="ECO:0000256" key="8">
    <source>
        <dbReference type="SAM" id="Phobius"/>
    </source>
</evidence>
<feature type="domain" description="T-SNARE coiled-coil homology" evidence="10">
    <location>
        <begin position="793"/>
        <end position="855"/>
    </location>
</feature>
<dbReference type="GO" id="GO:0031201">
    <property type="term" value="C:SNARE complex"/>
    <property type="evidence" value="ECO:0007669"/>
    <property type="project" value="TreeGrafter"/>
</dbReference>
<dbReference type="SMART" id="SM00397">
    <property type="entry name" value="t_SNARE"/>
    <property type="match status" value="1"/>
</dbReference>
<dbReference type="SMART" id="SM00503">
    <property type="entry name" value="SynN"/>
    <property type="match status" value="1"/>
</dbReference>
<evidence type="ECO:0000256" key="5">
    <source>
        <dbReference type="ARBA" id="ARBA00023136"/>
    </source>
</evidence>
<dbReference type="PROSITE" id="PS50192">
    <property type="entry name" value="T_SNARE"/>
    <property type="match status" value="1"/>
</dbReference>
<dbReference type="InterPro" id="IPR001849">
    <property type="entry name" value="PH_domain"/>
</dbReference>
<dbReference type="PROSITE" id="PS00914">
    <property type="entry name" value="SYNTAXIN"/>
    <property type="match status" value="1"/>
</dbReference>
<dbReference type="CDD" id="cd15848">
    <property type="entry name" value="SNARE_syntaxin1-like"/>
    <property type="match status" value="1"/>
</dbReference>
<dbReference type="InterPro" id="IPR006012">
    <property type="entry name" value="Syntaxin/epimorphin_CS"/>
</dbReference>
<evidence type="ECO:0008006" key="13">
    <source>
        <dbReference type="Google" id="ProtNLM"/>
    </source>
</evidence>
<comment type="similarity">
    <text evidence="2 6">Belongs to the syntaxin family.</text>
</comment>
<dbReference type="Pfam" id="PF00169">
    <property type="entry name" value="PH"/>
    <property type="match status" value="1"/>
</dbReference>
<evidence type="ECO:0000259" key="9">
    <source>
        <dbReference type="PROSITE" id="PS50003"/>
    </source>
</evidence>
<accession>A0AAD7U4J5</accession>
<comment type="caution">
    <text evidence="11">The sequence shown here is derived from an EMBL/GenBank/DDBJ whole genome shotgun (WGS) entry which is preliminary data.</text>
</comment>
<evidence type="ECO:0000313" key="12">
    <source>
        <dbReference type="Proteomes" id="UP001230188"/>
    </source>
</evidence>
<organism evidence="11 12">
    <name type="scientific">Chrysophaeum taylorii</name>
    <dbReference type="NCBI Taxonomy" id="2483200"/>
    <lineage>
        <taxon>Eukaryota</taxon>
        <taxon>Sar</taxon>
        <taxon>Stramenopiles</taxon>
        <taxon>Ochrophyta</taxon>
        <taxon>Pelagophyceae</taxon>
        <taxon>Pelagomonadales</taxon>
        <taxon>Pelagomonadaceae</taxon>
        <taxon>Chrysophaeum</taxon>
    </lineage>
</organism>
<dbReference type="SMART" id="SM00233">
    <property type="entry name" value="PH"/>
    <property type="match status" value="1"/>
</dbReference>
<dbReference type="EMBL" id="JAQMWT010000684">
    <property type="protein sequence ID" value="KAJ8598217.1"/>
    <property type="molecule type" value="Genomic_DNA"/>
</dbReference>
<dbReference type="GO" id="GO:0006887">
    <property type="term" value="P:exocytosis"/>
    <property type="evidence" value="ECO:0007669"/>
    <property type="project" value="TreeGrafter"/>
</dbReference>
<dbReference type="GO" id="GO:0005886">
    <property type="term" value="C:plasma membrane"/>
    <property type="evidence" value="ECO:0007669"/>
    <property type="project" value="TreeGrafter"/>
</dbReference>
<dbReference type="GO" id="GO:0012505">
    <property type="term" value="C:endomembrane system"/>
    <property type="evidence" value="ECO:0007669"/>
    <property type="project" value="TreeGrafter"/>
</dbReference>
<dbReference type="Gene3D" id="2.30.29.30">
    <property type="entry name" value="Pleckstrin-homology domain (PH domain)/Phosphotyrosine-binding domain (PTB)"/>
    <property type="match status" value="1"/>
</dbReference>
<dbReference type="PANTHER" id="PTHR19957">
    <property type="entry name" value="SYNTAXIN"/>
    <property type="match status" value="1"/>
</dbReference>
<dbReference type="GO" id="GO:0005484">
    <property type="term" value="F:SNAP receptor activity"/>
    <property type="evidence" value="ECO:0007669"/>
    <property type="project" value="InterPro"/>
</dbReference>
<keyword evidence="12" id="KW-1185">Reference proteome</keyword>